<dbReference type="KEGG" id="swd:Swoo_0977"/>
<evidence type="ECO:0000256" key="1">
    <source>
        <dbReference type="SAM" id="SignalP"/>
    </source>
</evidence>
<evidence type="ECO:0008006" key="4">
    <source>
        <dbReference type="Google" id="ProtNLM"/>
    </source>
</evidence>
<feature type="chain" id="PRO_5002767323" description="Lipoprotein" evidence="1">
    <location>
        <begin position="21"/>
        <end position="146"/>
    </location>
</feature>
<dbReference type="Proteomes" id="UP000002168">
    <property type="component" value="Chromosome"/>
</dbReference>
<protein>
    <recommendedName>
        <fullName evidence="4">Lipoprotein</fullName>
    </recommendedName>
</protein>
<evidence type="ECO:0000313" key="3">
    <source>
        <dbReference type="Proteomes" id="UP000002168"/>
    </source>
</evidence>
<dbReference type="PROSITE" id="PS51257">
    <property type="entry name" value="PROKAR_LIPOPROTEIN"/>
    <property type="match status" value="1"/>
</dbReference>
<dbReference type="HOGENOM" id="CLU_1776171_0_0_6"/>
<dbReference type="EMBL" id="CP000961">
    <property type="protein sequence ID" value="ACA85270.1"/>
    <property type="molecule type" value="Genomic_DNA"/>
</dbReference>
<dbReference type="AlphaFoldDB" id="B1KFV4"/>
<organism evidence="2 3">
    <name type="scientific">Shewanella woodyi (strain ATCC 51908 / MS32)</name>
    <dbReference type="NCBI Taxonomy" id="392500"/>
    <lineage>
        <taxon>Bacteria</taxon>
        <taxon>Pseudomonadati</taxon>
        <taxon>Pseudomonadota</taxon>
        <taxon>Gammaproteobacteria</taxon>
        <taxon>Alteromonadales</taxon>
        <taxon>Shewanellaceae</taxon>
        <taxon>Shewanella</taxon>
    </lineage>
</organism>
<keyword evidence="1" id="KW-0732">Signal</keyword>
<feature type="signal peptide" evidence="1">
    <location>
        <begin position="1"/>
        <end position="20"/>
    </location>
</feature>
<gene>
    <name evidence="2" type="ordered locus">Swoo_0977</name>
</gene>
<evidence type="ECO:0000313" key="2">
    <source>
        <dbReference type="EMBL" id="ACA85270.1"/>
    </source>
</evidence>
<dbReference type="RefSeq" id="WP_012323617.1">
    <property type="nucleotide sequence ID" value="NC_010506.1"/>
</dbReference>
<sequence length="146" mass="15699" precursor="true">MMKIIIWIAVAALVSGCAFVNTIDSVKQKGSKSEVYTSSSSQSLVSSQVGEFLSQCYKTSLVKMGGTTLGEVIHVDQYKIDGGTEYAVKKMLNNGYSHLLIVSVVAAAEDEKTEIVGYANDFTRAASFEQLDVIAKGGKPKCPYTI</sequence>
<proteinExistence type="predicted"/>
<reference evidence="2 3" key="1">
    <citation type="submission" date="2008-02" db="EMBL/GenBank/DDBJ databases">
        <title>Complete sequence of Shewanella woodyi ATCC 51908.</title>
        <authorList>
            <consortium name="US DOE Joint Genome Institute"/>
            <person name="Copeland A."/>
            <person name="Lucas S."/>
            <person name="Lapidus A."/>
            <person name="Glavina del Rio T."/>
            <person name="Dalin E."/>
            <person name="Tice H."/>
            <person name="Bruce D."/>
            <person name="Goodwin L."/>
            <person name="Pitluck S."/>
            <person name="Sims D."/>
            <person name="Brettin T."/>
            <person name="Detter J.C."/>
            <person name="Han C."/>
            <person name="Kuske C.R."/>
            <person name="Schmutz J."/>
            <person name="Larimer F."/>
            <person name="Land M."/>
            <person name="Hauser L."/>
            <person name="Kyrpides N."/>
            <person name="Lykidis A."/>
            <person name="Zhao J.-S."/>
            <person name="Richardson P."/>
        </authorList>
    </citation>
    <scope>NUCLEOTIDE SEQUENCE [LARGE SCALE GENOMIC DNA]</scope>
    <source>
        <strain evidence="3">ATCC 51908 / MS32</strain>
    </source>
</reference>
<dbReference type="eggNOG" id="ENOG50320H1">
    <property type="taxonomic scope" value="Bacteria"/>
</dbReference>
<keyword evidence="3" id="KW-1185">Reference proteome</keyword>
<accession>B1KFV4</accession>
<name>B1KFV4_SHEWM</name>